<gene>
    <name evidence="4" type="ORF">JYZ213_LOCUS16875</name>
    <name evidence="5" type="ORF">OXD698_LOCUS35457</name>
</gene>
<dbReference type="EMBL" id="CAJOAZ010005484">
    <property type="protein sequence ID" value="CAF4101813.1"/>
    <property type="molecule type" value="Genomic_DNA"/>
</dbReference>
<evidence type="ECO:0000256" key="1">
    <source>
        <dbReference type="ARBA" id="ARBA00010228"/>
    </source>
</evidence>
<dbReference type="PANTHER" id="PTHR10442">
    <property type="entry name" value="40S RIBOSOMAL PROTEIN S21"/>
    <property type="match status" value="1"/>
</dbReference>
<sequence>MIVVANNESKIGSSLIPALFSAFQHQAAIPTNGLSRISVEPLTPHEQQVQPNDVTPSNVEFVSKCSCNKIIASKDHTAVQLDIAEHTGRMTGKTRTYALCGSFRLMGGADDSIVRLATRDGFVGKGYYLKETKQIIPSFA</sequence>
<evidence type="ECO:0008006" key="7">
    <source>
        <dbReference type="Google" id="ProtNLM"/>
    </source>
</evidence>
<dbReference type="Gene3D" id="3.30.1230.20">
    <property type="match status" value="1"/>
</dbReference>
<dbReference type="GO" id="GO:0006412">
    <property type="term" value="P:translation"/>
    <property type="evidence" value="ECO:0007669"/>
    <property type="project" value="InterPro"/>
</dbReference>
<dbReference type="Proteomes" id="UP000663844">
    <property type="component" value="Unassembled WGS sequence"/>
</dbReference>
<dbReference type="EMBL" id="CAJNOG010000154">
    <property type="protein sequence ID" value="CAF1017454.1"/>
    <property type="molecule type" value="Genomic_DNA"/>
</dbReference>
<name>A0A814I2S0_9BILA</name>
<evidence type="ECO:0000256" key="3">
    <source>
        <dbReference type="ARBA" id="ARBA00023274"/>
    </source>
</evidence>
<reference evidence="4" key="1">
    <citation type="submission" date="2021-02" db="EMBL/GenBank/DDBJ databases">
        <authorList>
            <person name="Nowell W R."/>
        </authorList>
    </citation>
    <scope>NUCLEOTIDE SEQUENCE</scope>
</reference>
<dbReference type="InterPro" id="IPR038579">
    <property type="entry name" value="Ribosomal_eS21_sf"/>
</dbReference>
<comment type="similarity">
    <text evidence="1">Belongs to the eukaryotic ribosomal protein eS21 family.</text>
</comment>
<accession>A0A814I2S0</accession>
<evidence type="ECO:0000256" key="2">
    <source>
        <dbReference type="ARBA" id="ARBA00022980"/>
    </source>
</evidence>
<evidence type="ECO:0000313" key="6">
    <source>
        <dbReference type="Proteomes" id="UP000663845"/>
    </source>
</evidence>
<comment type="caution">
    <text evidence="4">The sequence shown here is derived from an EMBL/GenBank/DDBJ whole genome shotgun (WGS) entry which is preliminary data.</text>
</comment>
<dbReference type="GO" id="GO:0005840">
    <property type="term" value="C:ribosome"/>
    <property type="evidence" value="ECO:0007669"/>
    <property type="project" value="UniProtKB-KW"/>
</dbReference>
<dbReference type="GO" id="GO:1990904">
    <property type="term" value="C:ribonucleoprotein complex"/>
    <property type="evidence" value="ECO:0007669"/>
    <property type="project" value="UniProtKB-KW"/>
</dbReference>
<evidence type="ECO:0000313" key="5">
    <source>
        <dbReference type="EMBL" id="CAF4101813.1"/>
    </source>
</evidence>
<evidence type="ECO:0000313" key="4">
    <source>
        <dbReference type="EMBL" id="CAF1017454.1"/>
    </source>
</evidence>
<organism evidence="4 6">
    <name type="scientific">Adineta steineri</name>
    <dbReference type="NCBI Taxonomy" id="433720"/>
    <lineage>
        <taxon>Eukaryota</taxon>
        <taxon>Metazoa</taxon>
        <taxon>Spiralia</taxon>
        <taxon>Gnathifera</taxon>
        <taxon>Rotifera</taxon>
        <taxon>Eurotatoria</taxon>
        <taxon>Bdelloidea</taxon>
        <taxon>Adinetida</taxon>
        <taxon>Adinetidae</taxon>
        <taxon>Adineta</taxon>
    </lineage>
</organism>
<dbReference type="AlphaFoldDB" id="A0A814I2S0"/>
<dbReference type="Pfam" id="PF01249">
    <property type="entry name" value="Ribosomal_S21e"/>
    <property type="match status" value="1"/>
</dbReference>
<proteinExistence type="inferred from homology"/>
<keyword evidence="3" id="KW-0687">Ribonucleoprotein</keyword>
<dbReference type="InterPro" id="IPR001931">
    <property type="entry name" value="Ribosomal_eS21"/>
</dbReference>
<protein>
    <recommendedName>
        <fullName evidence="7">40S ribosomal protein S21</fullName>
    </recommendedName>
</protein>
<dbReference type="Proteomes" id="UP000663845">
    <property type="component" value="Unassembled WGS sequence"/>
</dbReference>
<dbReference type="GO" id="GO:0003735">
    <property type="term" value="F:structural constituent of ribosome"/>
    <property type="evidence" value="ECO:0007669"/>
    <property type="project" value="InterPro"/>
</dbReference>
<keyword evidence="2" id="KW-0689">Ribosomal protein</keyword>